<dbReference type="RefSeq" id="WP_202826810.1">
    <property type="nucleotide sequence ID" value="NZ_JAEUXJ010000007.1"/>
</dbReference>
<organism evidence="1 2">
    <name type="scientific">Belnapia mucosa</name>
    <dbReference type="NCBI Taxonomy" id="2804532"/>
    <lineage>
        <taxon>Bacteria</taxon>
        <taxon>Pseudomonadati</taxon>
        <taxon>Pseudomonadota</taxon>
        <taxon>Alphaproteobacteria</taxon>
        <taxon>Acetobacterales</taxon>
        <taxon>Roseomonadaceae</taxon>
        <taxon>Belnapia</taxon>
    </lineage>
</organism>
<comment type="caution">
    <text evidence="1">The sequence shown here is derived from an EMBL/GenBank/DDBJ whole genome shotgun (WGS) entry which is preliminary data.</text>
</comment>
<gene>
    <name evidence="1" type="ORF">JMJ55_17165</name>
</gene>
<sequence>MTALTASLARLLRRAAQRMERTHPLSLMGEMDAPQSQDMPPALSPEEALALARADWSDRLWDDGCLLPGGVAEIHRLSALLPLSPATTLLLAGRDAGGAGAAVIAQRGAWVAAHQHDPLLARRMAARLRPQGKRASVLPWDPEAPAFRLHYHHHALALEPLSGGGRLDRLLPALAAALKPEAQLVLLEVVQGKPGRPGFERWLELEGRSRPPPPRPAAEAALQAAGFQLHVAEDAGRRQATAILAAWARLLESLRAESRPSGLRAAALVAEAELWLLRHRLLAEGAIGLLRWHATLRR</sequence>
<dbReference type="EMBL" id="JAEUXJ010000007">
    <property type="protein sequence ID" value="MBL6457069.1"/>
    <property type="molecule type" value="Genomic_DNA"/>
</dbReference>
<dbReference type="Gene3D" id="3.40.50.150">
    <property type="entry name" value="Vaccinia Virus protein VP39"/>
    <property type="match status" value="1"/>
</dbReference>
<name>A0ABS1V8K3_9PROT</name>
<reference evidence="1 2" key="1">
    <citation type="submission" date="2021-01" db="EMBL/GenBank/DDBJ databases">
        <title>Belnapia mucosa sp. nov. and Belnapia arida sp. nov., isolated from the Tabernas Desert (Almeria, Spain).</title>
        <authorList>
            <person name="Molina-Menor E."/>
            <person name="Vidal-Verdu A."/>
            <person name="Calonge A."/>
            <person name="Satari L."/>
            <person name="Pereto Magraner J."/>
            <person name="Porcar Miralles M."/>
        </authorList>
    </citation>
    <scope>NUCLEOTIDE SEQUENCE [LARGE SCALE GENOMIC DNA]</scope>
    <source>
        <strain evidence="1 2">T6</strain>
    </source>
</reference>
<evidence type="ECO:0000313" key="1">
    <source>
        <dbReference type="EMBL" id="MBL6457069.1"/>
    </source>
</evidence>
<protein>
    <recommendedName>
        <fullName evidence="3">Methyltransferase domain-containing protein</fullName>
    </recommendedName>
</protein>
<dbReference type="Proteomes" id="UP000606490">
    <property type="component" value="Unassembled WGS sequence"/>
</dbReference>
<accession>A0ABS1V8K3</accession>
<dbReference type="InterPro" id="IPR029063">
    <property type="entry name" value="SAM-dependent_MTases_sf"/>
</dbReference>
<proteinExistence type="predicted"/>
<dbReference type="SUPFAM" id="SSF53335">
    <property type="entry name" value="S-adenosyl-L-methionine-dependent methyltransferases"/>
    <property type="match status" value="1"/>
</dbReference>
<keyword evidence="2" id="KW-1185">Reference proteome</keyword>
<evidence type="ECO:0000313" key="2">
    <source>
        <dbReference type="Proteomes" id="UP000606490"/>
    </source>
</evidence>
<evidence type="ECO:0008006" key="3">
    <source>
        <dbReference type="Google" id="ProtNLM"/>
    </source>
</evidence>